<dbReference type="Proteomes" id="UP000254640">
    <property type="component" value="Unassembled WGS sequence"/>
</dbReference>
<gene>
    <name evidence="4 7" type="primary">ycgR</name>
    <name evidence="7" type="ORF">NCTC9381_03197</name>
</gene>
<evidence type="ECO:0000256" key="2">
    <source>
        <dbReference type="ARBA" id="ARBA00022741"/>
    </source>
</evidence>
<dbReference type="Pfam" id="PF07317">
    <property type="entry name" value="PilZN"/>
    <property type="match status" value="1"/>
</dbReference>
<sequence length="285" mass="32351">MPACSQLLLMNSMLKLFLAAPITETRQKNRINKVTPLVEQDVKEADQEQYLKRGTLAVLGVMKDLLRLQTPLLVRFPRGQFISRMLAADEDRLLFDLGSNNLDNDYALTSDDLSITAETYGAKVEFSLAALEIVEFEGLPAFSAPLPDLLWQIQRREFFRVCAPLEPQFWCHTVWPDGRKTRLRLQDLSLGGIGVLVDEALPDGLQDGDSFNPFRVELGEYGHFDVPVKLLSIGERSVVTGKNETRITPRLSFRFATLNPAQERQLQQIIFALERLARDKSTRFQ</sequence>
<dbReference type="Gene3D" id="2.30.110.10">
    <property type="entry name" value="Electron Transport, Fmn-binding Protein, Chain A"/>
    <property type="match status" value="1"/>
</dbReference>
<protein>
    <recommendedName>
        <fullName evidence="4">Flagellar brake protein YcgR</fullName>
    </recommendedName>
    <alternativeName>
        <fullName evidence="4">Cyclic di-GMP binding protein YcgR</fullName>
    </alternativeName>
</protein>
<evidence type="ECO:0000313" key="8">
    <source>
        <dbReference type="Proteomes" id="UP000254640"/>
    </source>
</evidence>
<comment type="subunit">
    <text evidence="4">Monomer. Interacts with the flagellar basal bodies.</text>
</comment>
<proteinExistence type="inferred from homology"/>
<keyword evidence="3 4" id="KW-0975">Bacterial flagellum</keyword>
<evidence type="ECO:0000259" key="6">
    <source>
        <dbReference type="Pfam" id="PF07317"/>
    </source>
</evidence>
<dbReference type="GO" id="GO:0009425">
    <property type="term" value="C:bacterial-type flagellum basal body"/>
    <property type="evidence" value="ECO:0007669"/>
    <property type="project" value="UniProtKB-SubCell"/>
</dbReference>
<feature type="domain" description="Type III secretion system flagellar brake protein YcgR PilZN" evidence="6">
    <location>
        <begin position="50"/>
        <end position="151"/>
    </location>
</feature>
<feature type="domain" description="PilZ" evidence="5">
    <location>
        <begin position="154"/>
        <end position="272"/>
    </location>
</feature>
<dbReference type="InterPro" id="IPR012349">
    <property type="entry name" value="Split_barrel_FMN-bd"/>
</dbReference>
<dbReference type="InterPro" id="IPR009875">
    <property type="entry name" value="PilZ_domain"/>
</dbReference>
<dbReference type="GO" id="GO:0071945">
    <property type="term" value="P:regulation of bacterial-type flagellum-dependent cell motility by regulation of motor speed"/>
    <property type="evidence" value="ECO:0007669"/>
    <property type="project" value="UniProtKB-UniRule"/>
</dbReference>
<evidence type="ECO:0000259" key="5">
    <source>
        <dbReference type="Pfam" id="PF07238"/>
    </source>
</evidence>
<comment type="subcellular location">
    <subcellularLocation>
        <location evidence="4">Bacterial flagellum basal body</location>
    </subcellularLocation>
</comment>
<dbReference type="Pfam" id="PF07238">
    <property type="entry name" value="PilZ"/>
    <property type="match status" value="1"/>
</dbReference>
<evidence type="ECO:0000256" key="1">
    <source>
        <dbReference type="ARBA" id="ARBA00022636"/>
    </source>
</evidence>
<dbReference type="AlphaFoldDB" id="A0A379AH96"/>
<dbReference type="EMBL" id="UGSO01000001">
    <property type="protein sequence ID" value="SUB17275.1"/>
    <property type="molecule type" value="Genomic_DNA"/>
</dbReference>
<reference evidence="7 8" key="1">
    <citation type="submission" date="2018-06" db="EMBL/GenBank/DDBJ databases">
        <authorList>
            <consortium name="Pathogen Informatics"/>
            <person name="Doyle S."/>
        </authorList>
    </citation>
    <scope>NUCLEOTIDE SEQUENCE [LARGE SCALE GENOMIC DNA]</scope>
    <source>
        <strain evidence="7 8">NCTC9381</strain>
    </source>
</reference>
<dbReference type="GO" id="GO:0035438">
    <property type="term" value="F:cyclic-di-GMP binding"/>
    <property type="evidence" value="ECO:0007669"/>
    <property type="project" value="UniProtKB-UniRule"/>
</dbReference>
<evidence type="ECO:0000256" key="4">
    <source>
        <dbReference type="HAMAP-Rule" id="MF_01457"/>
    </source>
</evidence>
<comment type="function">
    <text evidence="4">Acts as a flagellar brake, regulating swimming and swarming in a bis-(3'-5') cyclic diguanylic acid (c-di-GMP)-dependent manner. Binds 1 c-di-GMP dimer per subunit. Increasing levels of c-di-GMP lead to decreased motility.</text>
</comment>
<dbReference type="InterPro" id="IPR023787">
    <property type="entry name" value="T3SS_YcgR"/>
</dbReference>
<keyword evidence="8" id="KW-1185">Reference proteome</keyword>
<dbReference type="InterPro" id="IPR009926">
    <property type="entry name" value="T3SS_YcgR_PilZN"/>
</dbReference>
<keyword evidence="1 4" id="KW-0973">c-di-GMP</keyword>
<evidence type="ECO:0000256" key="3">
    <source>
        <dbReference type="ARBA" id="ARBA00023143"/>
    </source>
</evidence>
<organism evidence="7 8">
    <name type="scientific">Enterobacter agglomerans</name>
    <name type="common">Erwinia herbicola</name>
    <name type="synonym">Pantoea agglomerans</name>
    <dbReference type="NCBI Taxonomy" id="549"/>
    <lineage>
        <taxon>Bacteria</taxon>
        <taxon>Pseudomonadati</taxon>
        <taxon>Pseudomonadota</taxon>
        <taxon>Gammaproteobacteria</taxon>
        <taxon>Enterobacterales</taxon>
        <taxon>Erwiniaceae</taxon>
        <taxon>Pantoea</taxon>
        <taxon>Pantoea agglomerans group</taxon>
    </lineage>
</organism>
<keyword evidence="2 4" id="KW-0547">Nucleotide-binding</keyword>
<dbReference type="Gene3D" id="2.40.10.220">
    <property type="entry name" value="predicted glycosyltransferase like domains"/>
    <property type="match status" value="1"/>
</dbReference>
<dbReference type="STRING" id="549.BEE12_14585"/>
<evidence type="ECO:0000313" key="7">
    <source>
        <dbReference type="EMBL" id="SUB17275.1"/>
    </source>
</evidence>
<name>A0A379AH96_ENTAG</name>
<dbReference type="GO" id="GO:0071973">
    <property type="term" value="P:bacterial-type flagellum-dependent cell motility"/>
    <property type="evidence" value="ECO:0007669"/>
    <property type="project" value="UniProtKB-UniRule"/>
</dbReference>
<accession>A0A379AH96</accession>
<dbReference type="HAMAP" id="MF_01457">
    <property type="entry name" value="YcgR"/>
    <property type="match status" value="1"/>
</dbReference>
<comment type="similarity">
    <text evidence="4">Belongs to the YcgR family.</text>
</comment>